<evidence type="ECO:0000313" key="2">
    <source>
        <dbReference type="Proteomes" id="UP000066624"/>
    </source>
</evidence>
<reference evidence="1 2" key="1">
    <citation type="submission" date="2015-07" db="EMBL/GenBank/DDBJ databases">
        <authorList>
            <person name="Noorani M."/>
        </authorList>
    </citation>
    <scope>NUCLEOTIDE SEQUENCE [LARGE SCALE GENOMIC DNA]</scope>
    <source>
        <strain evidence="1 2">KCTC 42284</strain>
    </source>
</reference>
<dbReference type="AlphaFoldDB" id="A0A0K0XTR3"/>
<proteinExistence type="predicted"/>
<dbReference type="KEGG" id="wma:WM2015_631"/>
<protein>
    <submittedName>
        <fullName evidence="1">Uncharacterized protein</fullName>
    </submittedName>
</protein>
<keyword evidence="2" id="KW-1185">Reference proteome</keyword>
<sequence>MIDKSWFMLSTHDSRTRPARECRDHRRLACTAVLVGMAGLAMLVGGPVVAQSKQLHLRDGAQQGPDIVCDLADQVPVDFDADSGDVQATVLDLSACLSGPSIPGLSTVLLSPNPVAAGADLQVLWTSTNATVCEPSLSSTLPGWPAESIGLQGPAVYTVPAGVPTGAYAVEVSCQNGSGSATIGAFVSVNGSGPGEAPPPPQLTVNGSVSETTIQAGDSIDIVWSSTNAGFCSASGTLPGWSGDQTQLGSLMLTTSESLPNGQYTVALNCSNAVGAGPTTIRTVTVSE</sequence>
<dbReference type="EMBL" id="CP012154">
    <property type="protein sequence ID" value="AKS41012.1"/>
    <property type="molecule type" value="Genomic_DNA"/>
</dbReference>
<dbReference type="Proteomes" id="UP000066624">
    <property type="component" value="Chromosome"/>
</dbReference>
<name>A0A0K0XTR3_9GAMM</name>
<evidence type="ECO:0000313" key="1">
    <source>
        <dbReference type="EMBL" id="AKS41012.1"/>
    </source>
</evidence>
<organism evidence="1 2">
    <name type="scientific">Wenzhouxiangella marina</name>
    <dbReference type="NCBI Taxonomy" id="1579979"/>
    <lineage>
        <taxon>Bacteria</taxon>
        <taxon>Pseudomonadati</taxon>
        <taxon>Pseudomonadota</taxon>
        <taxon>Gammaproteobacteria</taxon>
        <taxon>Chromatiales</taxon>
        <taxon>Wenzhouxiangellaceae</taxon>
        <taxon>Wenzhouxiangella</taxon>
    </lineage>
</organism>
<accession>A0A0K0XTR3</accession>
<dbReference type="RefSeq" id="WP_049724680.1">
    <property type="nucleotide sequence ID" value="NZ_CP012154.1"/>
</dbReference>
<dbReference type="STRING" id="1579979.WM2015_631"/>
<gene>
    <name evidence="1" type="ORF">WM2015_631</name>
</gene>